<dbReference type="CDD" id="cd13529">
    <property type="entry name" value="PBP2_transferrin"/>
    <property type="match status" value="3"/>
</dbReference>
<feature type="domain" description="Transferrin-like" evidence="6">
    <location>
        <begin position="589"/>
        <end position="854"/>
    </location>
</feature>
<feature type="signal peptide" evidence="5">
    <location>
        <begin position="1"/>
        <end position="26"/>
    </location>
</feature>
<protein>
    <recommendedName>
        <fullName evidence="6">Transferrin-like domain-containing protein</fullName>
    </recommendedName>
</protein>
<evidence type="ECO:0000256" key="4">
    <source>
        <dbReference type="SAM" id="MobiDB-lite"/>
    </source>
</evidence>
<keyword evidence="3" id="KW-0677">Repeat</keyword>
<accession>A0A1B0CKT4</accession>
<dbReference type="Gene3D" id="3.40.190.10">
    <property type="entry name" value="Periplasmic binding protein-like II"/>
    <property type="match status" value="7"/>
</dbReference>
<evidence type="ECO:0000256" key="1">
    <source>
        <dbReference type="ARBA" id="ARBA00004613"/>
    </source>
</evidence>
<feature type="compositionally biased region" description="Low complexity" evidence="4">
    <location>
        <begin position="491"/>
        <end position="505"/>
    </location>
</feature>
<keyword evidence="8" id="KW-1185">Reference proteome</keyword>
<dbReference type="FunFam" id="3.40.190.10:FF:000095">
    <property type="entry name" value="Lactotransferrin"/>
    <property type="match status" value="2"/>
</dbReference>
<dbReference type="EMBL" id="AJWK01016608">
    <property type="status" value="NOT_ANNOTATED_CDS"/>
    <property type="molecule type" value="Genomic_DNA"/>
</dbReference>
<dbReference type="Proteomes" id="UP000092461">
    <property type="component" value="Unassembled WGS sequence"/>
</dbReference>
<evidence type="ECO:0000259" key="6">
    <source>
        <dbReference type="PROSITE" id="PS51408"/>
    </source>
</evidence>
<feature type="domain" description="Transferrin-like" evidence="6">
    <location>
        <begin position="40"/>
        <end position="385"/>
    </location>
</feature>
<dbReference type="PANTHER" id="PTHR11485">
    <property type="entry name" value="TRANSFERRIN"/>
    <property type="match status" value="1"/>
</dbReference>
<feature type="domain" description="Transferrin-like" evidence="6">
    <location>
        <begin position="901"/>
        <end position="1232"/>
    </location>
</feature>
<name>A0A1B0CKT4_LUTLO</name>
<dbReference type="EMBL" id="AJWK01016609">
    <property type="status" value="NOT_ANNOTATED_CDS"/>
    <property type="molecule type" value="Genomic_DNA"/>
</dbReference>
<dbReference type="SUPFAM" id="SSF53850">
    <property type="entry name" value="Periplasmic binding protein-like II"/>
    <property type="match status" value="4"/>
</dbReference>
<dbReference type="PANTHER" id="PTHR11485:SF29">
    <property type="entry name" value="TRANSFERRIN 2"/>
    <property type="match status" value="1"/>
</dbReference>
<evidence type="ECO:0000256" key="5">
    <source>
        <dbReference type="SAM" id="SignalP"/>
    </source>
</evidence>
<organism evidence="7 8">
    <name type="scientific">Lutzomyia longipalpis</name>
    <name type="common">Sand fly</name>
    <dbReference type="NCBI Taxonomy" id="7200"/>
    <lineage>
        <taxon>Eukaryota</taxon>
        <taxon>Metazoa</taxon>
        <taxon>Ecdysozoa</taxon>
        <taxon>Arthropoda</taxon>
        <taxon>Hexapoda</taxon>
        <taxon>Insecta</taxon>
        <taxon>Pterygota</taxon>
        <taxon>Neoptera</taxon>
        <taxon>Endopterygota</taxon>
        <taxon>Diptera</taxon>
        <taxon>Nematocera</taxon>
        <taxon>Psychodoidea</taxon>
        <taxon>Psychodidae</taxon>
        <taxon>Lutzomyia</taxon>
        <taxon>Lutzomyia</taxon>
    </lineage>
</organism>
<sequence length="1261" mass="142222">MSNLRALASIVLPCLLFTLNWGATNAQYHNFYDEHKTEKLTWCTMNREEQWKCKNFTVALERDRALFEDDFFNVSCYQAFDKDECIIMIDQEKAHITSLDPGEVFQAGRYNSLVPILQETYEGGFKNYYAVAVIKSGTMSDVYSIRDLRGKQACFAGVGSQAGWTIPIHRLLKDGFMEIVDCNNHVKSAINFFGKSCAVNSLVNKNNPIGDNSDKLCNLCTGVVPGGKCTAQDPYAGFEGAFRCLLEVGDVAFLKHTTVKEMVSSKEFKSVTEDRFELLCPDGQKRPLGEYRQCNWGLVPSNAIVVSSAKTTDERKRIERFLLKSVELYSTKPLGDVQQQSNDPYDQGNRYDNRYDTRYDNRYDTNHYRQCNWGLVPSNAIVVSSAKTTDERKRIERFLLKSVELYSTKPLGDVQQQSNDPYDQGNRYDNRYDTRYDNRYDTNRYDSTPRYNDYGNPGNPGSPYSNDRFGGFGGSRYDSNRAFGGYDDPFRTTTRSTTTTTTTRRPFGFYDNPFGVRNQTDQDRDGNQTLYERFELFDSERYGSKINLMFSDITRTFASIKEEEQNFGGYLGDNLEIIMGVRMCPVGRMTLCVTSDAEMEKCVKMKTALKAQLIKPEMICYKGHSHINCMQAIASGVADVSVLDVSDVYTGGLRYELIPFLSEVYNLGQPEYYVVAIAKEEDPSTELTYLKGKYTCHSGINTAAGWVYPLAYLISNGWIRPYGCDSIRAAAEYFSKSCVPGALSAEYNTGIPYDNMCDLCHGSSYRYCRRDASEDYYGHTGAFRCLVEGGGHVAFAKHTTVSENTGGKRREWWARNTLNDDFQLLCPDGTRGRLKDYHTCNLGKVKANAVVTRGGAGYNETQINAYINLFTIKEEEQNFGGYLGDNLEIIMGVRLCPVGRMTLCVTSDAEMEKCVKMKTALKAQLIKPEMICYKGHSHINCMQAIASGVADVSVLDVSDVYTGGLRYELIPFLSEVYNLGQPEYYVVAIAKEEDPSTELTYLKGKYTCHSGINTAAGWVYPLASLISNGWIRPYGCDSIRAAAEYFSKSCVPGALSAEYNTGIPYDNMCDLCHGSSYRYCRRDASEDYYGHTGAFRCLVEGGGHVAFAKHTTVSENTGGKRREWWARNTLNDDFQLLCPDGTRGRLKDYHTCNLGKVKANAVVTRGGAGYNETQINAYINLFTFSMFYSYPPYHDLIFQDATRQLKVVEPKDRRYDRYVGKDFMRARRITDCLAGGSQITINRMQIALITVLTILSARILL</sequence>
<dbReference type="InterPro" id="IPR001156">
    <property type="entry name" value="Transferrin-like_dom"/>
</dbReference>
<dbReference type="Pfam" id="PF00405">
    <property type="entry name" value="Transferrin"/>
    <property type="match status" value="3"/>
</dbReference>
<feature type="compositionally biased region" description="Basic and acidic residues" evidence="4">
    <location>
        <begin position="426"/>
        <end position="444"/>
    </location>
</feature>
<dbReference type="EMBL" id="AJWK01016610">
    <property type="status" value="NOT_ANNOTATED_CDS"/>
    <property type="molecule type" value="Genomic_DNA"/>
</dbReference>
<dbReference type="AlphaFoldDB" id="A0A1B0CKT4"/>
<feature type="region of interest" description="Disordered" evidence="4">
    <location>
        <begin position="483"/>
        <end position="524"/>
    </location>
</feature>
<comment type="subcellular location">
    <subcellularLocation>
        <location evidence="1">Secreted</location>
    </subcellularLocation>
</comment>
<evidence type="ECO:0000313" key="8">
    <source>
        <dbReference type="Proteomes" id="UP000092461"/>
    </source>
</evidence>
<keyword evidence="2" id="KW-0964">Secreted</keyword>
<dbReference type="GO" id="GO:0055037">
    <property type="term" value="C:recycling endosome"/>
    <property type="evidence" value="ECO:0007669"/>
    <property type="project" value="TreeGrafter"/>
</dbReference>
<dbReference type="GO" id="GO:0005886">
    <property type="term" value="C:plasma membrane"/>
    <property type="evidence" value="ECO:0007669"/>
    <property type="project" value="TreeGrafter"/>
</dbReference>
<proteinExistence type="predicted"/>
<dbReference type="VEuPathDB" id="VectorBase:LLOJ005221"/>
<keyword evidence="5" id="KW-0732">Signal</keyword>
<dbReference type="InterPro" id="IPR018195">
    <property type="entry name" value="Transferrin_Fe_BS"/>
</dbReference>
<dbReference type="GO" id="GO:0005615">
    <property type="term" value="C:extracellular space"/>
    <property type="evidence" value="ECO:0007669"/>
    <property type="project" value="TreeGrafter"/>
</dbReference>
<reference evidence="7" key="1">
    <citation type="submission" date="2020-05" db="UniProtKB">
        <authorList>
            <consortium name="EnsemblMetazoa"/>
        </authorList>
    </citation>
    <scope>IDENTIFICATION</scope>
    <source>
        <strain evidence="7">Jacobina</strain>
    </source>
</reference>
<dbReference type="SMART" id="SM00094">
    <property type="entry name" value="TR_FER"/>
    <property type="match status" value="3"/>
</dbReference>
<feature type="region of interest" description="Disordered" evidence="4">
    <location>
        <begin position="411"/>
        <end position="471"/>
    </location>
</feature>
<dbReference type="PRINTS" id="PR00422">
    <property type="entry name" value="TRANSFERRIN"/>
</dbReference>
<dbReference type="PROSITE" id="PS00205">
    <property type="entry name" value="TRANSFERRIN_LIKE_1"/>
    <property type="match status" value="1"/>
</dbReference>
<dbReference type="EMBL" id="AJWK01016611">
    <property type="status" value="NOT_ANNOTATED_CDS"/>
    <property type="molecule type" value="Genomic_DNA"/>
</dbReference>
<dbReference type="GO" id="GO:0005769">
    <property type="term" value="C:early endosome"/>
    <property type="evidence" value="ECO:0007669"/>
    <property type="project" value="TreeGrafter"/>
</dbReference>
<dbReference type="EMBL" id="AJWK01016612">
    <property type="status" value="NOT_ANNOTATED_CDS"/>
    <property type="molecule type" value="Genomic_DNA"/>
</dbReference>
<feature type="chain" id="PRO_5008405994" description="Transferrin-like domain-containing protein" evidence="5">
    <location>
        <begin position="27"/>
        <end position="1261"/>
    </location>
</feature>
<evidence type="ECO:0000256" key="3">
    <source>
        <dbReference type="ARBA" id="ARBA00022737"/>
    </source>
</evidence>
<dbReference type="EnsemblMetazoa" id="LLOJ005221-RA">
    <property type="protein sequence ID" value="LLOJ005221-PA"/>
    <property type="gene ID" value="LLOJ005221"/>
</dbReference>
<evidence type="ECO:0000313" key="7">
    <source>
        <dbReference type="EnsemblMetazoa" id="LLOJ005221-PA"/>
    </source>
</evidence>
<feature type="region of interest" description="Disordered" evidence="4">
    <location>
        <begin position="335"/>
        <end position="357"/>
    </location>
</feature>
<dbReference type="VEuPathDB" id="VectorBase:LLONM1_006041"/>
<evidence type="ECO:0000256" key="2">
    <source>
        <dbReference type="ARBA" id="ARBA00022525"/>
    </source>
</evidence>
<dbReference type="GO" id="GO:0006826">
    <property type="term" value="P:iron ion transport"/>
    <property type="evidence" value="ECO:0007669"/>
    <property type="project" value="TreeGrafter"/>
</dbReference>
<dbReference type="PROSITE" id="PS51408">
    <property type="entry name" value="TRANSFERRIN_LIKE_4"/>
    <property type="match status" value="3"/>
</dbReference>